<feature type="binding site" evidence="12">
    <location>
        <begin position="12"/>
        <end position="14"/>
    </location>
    <ligand>
        <name>substrate</name>
    </ligand>
</feature>
<dbReference type="PROSITE" id="PS00584">
    <property type="entry name" value="PFKB_KINASES_2"/>
    <property type="match status" value="1"/>
</dbReference>
<keyword evidence="8 12" id="KW-0067">ATP-binding</keyword>
<reference evidence="15" key="2">
    <citation type="submission" date="2016-11" db="EMBL/GenBank/DDBJ databases">
        <authorList>
            <person name="Varghese N."/>
            <person name="Submissions S."/>
        </authorList>
    </citation>
    <scope>NUCLEOTIDE SEQUENCE</scope>
    <source>
        <strain evidence="15">DSM 4029</strain>
    </source>
</reference>
<feature type="binding site" evidence="12">
    <location>
        <position position="142"/>
    </location>
    <ligand>
        <name>substrate</name>
    </ligand>
</feature>
<feature type="binding site" evidence="12">
    <location>
        <position position="186"/>
    </location>
    <ligand>
        <name>ATP</name>
        <dbReference type="ChEBI" id="CHEBI:30616"/>
    </ligand>
</feature>
<comment type="subunit">
    <text evidence="12">Homodimer.</text>
</comment>
<dbReference type="CDD" id="cd01174">
    <property type="entry name" value="ribokinase"/>
    <property type="match status" value="1"/>
</dbReference>
<feature type="binding site" evidence="12">
    <location>
        <position position="248"/>
    </location>
    <ligand>
        <name>K(+)</name>
        <dbReference type="ChEBI" id="CHEBI:29103"/>
    </ligand>
</feature>
<evidence type="ECO:0000313" key="15">
    <source>
        <dbReference type="EMBL" id="SHG14899.1"/>
    </source>
</evidence>
<dbReference type="Proteomes" id="UP000184089">
    <property type="component" value="Unassembled WGS sequence"/>
</dbReference>
<reference evidence="14 17" key="3">
    <citation type="journal article" date="2019" name="Nat. Med.">
        <title>A library of human gut bacterial isolates paired with longitudinal multiomics data enables mechanistic microbiome research.</title>
        <authorList>
            <person name="Poyet M."/>
            <person name="Groussin M."/>
            <person name="Gibbons S.M."/>
            <person name="Avila-Pacheco J."/>
            <person name="Jiang X."/>
            <person name="Kearney S.M."/>
            <person name="Perrotta A.R."/>
            <person name="Berdy B."/>
            <person name="Zhao S."/>
            <person name="Lieberman T.D."/>
            <person name="Swanson P.K."/>
            <person name="Smith M."/>
            <person name="Roesemann S."/>
            <person name="Alexander J.E."/>
            <person name="Rich S.A."/>
            <person name="Livny J."/>
            <person name="Vlamakis H."/>
            <person name="Clish C."/>
            <person name="Bullock K."/>
            <person name="Deik A."/>
            <person name="Scott J."/>
            <person name="Pierce K.A."/>
            <person name="Xavier R.J."/>
            <person name="Alm E.J."/>
        </authorList>
    </citation>
    <scope>NUCLEOTIDE SEQUENCE [LARGE SCALE GENOMIC DNA]</scope>
    <source>
        <strain evidence="14 17">BIOML-A2</strain>
    </source>
</reference>
<keyword evidence="9 12" id="KW-0460">Magnesium</keyword>
<dbReference type="GO" id="GO:0005524">
    <property type="term" value="F:ATP binding"/>
    <property type="evidence" value="ECO:0007669"/>
    <property type="project" value="UniProtKB-UniRule"/>
</dbReference>
<protein>
    <recommendedName>
        <fullName evidence="3 12">Ribokinase</fullName>
        <shortName evidence="12">RK</shortName>
        <ecNumber evidence="2 12">2.7.1.15</ecNumber>
    </recommendedName>
</protein>
<keyword evidence="12" id="KW-0963">Cytoplasm</keyword>
<comment type="pathway">
    <text evidence="12">Carbohydrate metabolism; D-ribose degradation; D-ribose 5-phosphate from beta-D-ribopyranose: step 2/2.</text>
</comment>
<comment type="caution">
    <text evidence="15">The sequence shown here is derived from an EMBL/GenBank/DDBJ whole genome shotgun (WGS) entry which is preliminary data.</text>
</comment>
<dbReference type="InterPro" id="IPR011877">
    <property type="entry name" value="Ribokinase"/>
</dbReference>
<dbReference type="GO" id="GO:0005829">
    <property type="term" value="C:cytosol"/>
    <property type="evidence" value="ECO:0007669"/>
    <property type="project" value="TreeGrafter"/>
</dbReference>
<dbReference type="Pfam" id="PF00294">
    <property type="entry name" value="PfkB"/>
    <property type="match status" value="1"/>
</dbReference>
<feature type="active site" description="Proton acceptor" evidence="12">
    <location>
        <position position="254"/>
    </location>
</feature>
<dbReference type="GO" id="GO:0004747">
    <property type="term" value="F:ribokinase activity"/>
    <property type="evidence" value="ECO:0007669"/>
    <property type="project" value="UniProtKB-UniRule"/>
</dbReference>
<dbReference type="GO" id="GO:0046872">
    <property type="term" value="F:metal ion binding"/>
    <property type="evidence" value="ECO:0007669"/>
    <property type="project" value="UniProtKB-KW"/>
</dbReference>
<comment type="similarity">
    <text evidence="1">Belongs to the carbohydrate kinase pfkB family.</text>
</comment>
<keyword evidence="4 12" id="KW-0808">Transferase</keyword>
<dbReference type="PANTHER" id="PTHR10584">
    <property type="entry name" value="SUGAR KINASE"/>
    <property type="match status" value="1"/>
</dbReference>
<evidence type="ECO:0000256" key="7">
    <source>
        <dbReference type="ARBA" id="ARBA00022777"/>
    </source>
</evidence>
<proteinExistence type="inferred from homology"/>
<dbReference type="SUPFAM" id="SSF53613">
    <property type="entry name" value="Ribokinase-like"/>
    <property type="match status" value="1"/>
</dbReference>
<evidence type="ECO:0000313" key="14">
    <source>
        <dbReference type="EMBL" id="MZL69207.1"/>
    </source>
</evidence>
<dbReference type="EMBL" id="FQVY01000002">
    <property type="protein sequence ID" value="SHG14899.1"/>
    <property type="molecule type" value="Genomic_DNA"/>
</dbReference>
<keyword evidence="7 12" id="KW-0418">Kinase</keyword>
<evidence type="ECO:0000256" key="8">
    <source>
        <dbReference type="ARBA" id="ARBA00022840"/>
    </source>
</evidence>
<dbReference type="PRINTS" id="PR00990">
    <property type="entry name" value="RIBOKINASE"/>
</dbReference>
<comment type="subcellular location">
    <subcellularLocation>
        <location evidence="12">Cytoplasm</location>
    </subcellularLocation>
</comment>
<evidence type="ECO:0000256" key="3">
    <source>
        <dbReference type="ARBA" id="ARBA00016943"/>
    </source>
</evidence>
<keyword evidence="5 12" id="KW-0479">Metal-binding</keyword>
<feature type="binding site" evidence="12">
    <location>
        <position position="254"/>
    </location>
    <ligand>
        <name>substrate</name>
    </ligand>
</feature>
<gene>
    <name evidence="12 14" type="primary">rbsK</name>
    <name evidence="14" type="ORF">GT747_05415</name>
    <name evidence="15" type="ORF">SAMN05444424_1654</name>
</gene>
<feature type="binding site" evidence="12">
    <location>
        <begin position="253"/>
        <end position="254"/>
    </location>
    <ligand>
        <name>ATP</name>
        <dbReference type="ChEBI" id="CHEBI:30616"/>
    </ligand>
</feature>
<comment type="catalytic activity">
    <reaction evidence="12">
        <text>D-ribose + ATP = D-ribose 5-phosphate + ADP + H(+)</text>
        <dbReference type="Rhea" id="RHEA:13697"/>
        <dbReference type="ChEBI" id="CHEBI:15378"/>
        <dbReference type="ChEBI" id="CHEBI:30616"/>
        <dbReference type="ChEBI" id="CHEBI:47013"/>
        <dbReference type="ChEBI" id="CHEBI:78346"/>
        <dbReference type="ChEBI" id="CHEBI:456216"/>
        <dbReference type="EC" id="2.7.1.15"/>
    </reaction>
</comment>
<feature type="binding site" evidence="12">
    <location>
        <position position="284"/>
    </location>
    <ligand>
        <name>K(+)</name>
        <dbReference type="ChEBI" id="CHEBI:29103"/>
    </ligand>
</feature>
<dbReference type="InterPro" id="IPR002139">
    <property type="entry name" value="Ribo/fructo_kinase"/>
</dbReference>
<sequence>MAKPVVVFGSFVVDLMARADHLPVPGETVKSDLFKMGPGGKGFNQAVAAKRAGAEVEMVTKLGKDSFANVCLEMMEGEGMDRSHVFVTDKASTGAALIMVDEHTSQNQILVTLGACSTFDDADIAQVTPLIEGAGILLTQLETNVDAVEKVIDIAHRSGTTVVLNTAPVQPITDEMLRQVDVITPNEVEASILTGVEIKTPDDALKAAQVFLDKGVGQVVITLGKQGVLAVTPQRHQLFGNYDVPVLDTTGAGDAFNGGFVAALAEGKDLFAACAFGNAVSNLAVTKMGTSVAMPHRAEVDAFIAANGLMG</sequence>
<feature type="binding site" evidence="12">
    <location>
        <begin position="222"/>
        <end position="227"/>
    </location>
    <ligand>
        <name>ATP</name>
        <dbReference type="ChEBI" id="CHEBI:30616"/>
    </ligand>
</feature>
<evidence type="ECO:0000313" key="16">
    <source>
        <dbReference type="Proteomes" id="UP000184089"/>
    </source>
</evidence>
<keyword evidence="6 12" id="KW-0547">Nucleotide-binding</keyword>
<evidence type="ECO:0000256" key="9">
    <source>
        <dbReference type="ARBA" id="ARBA00022842"/>
    </source>
</evidence>
<feature type="binding site" evidence="12">
    <location>
        <position position="278"/>
    </location>
    <ligand>
        <name>ATP</name>
        <dbReference type="ChEBI" id="CHEBI:30616"/>
    </ligand>
</feature>
<feature type="binding site" evidence="12">
    <location>
        <position position="289"/>
    </location>
    <ligand>
        <name>K(+)</name>
        <dbReference type="ChEBI" id="CHEBI:29103"/>
    </ligand>
</feature>
<evidence type="ECO:0000256" key="4">
    <source>
        <dbReference type="ARBA" id="ARBA00022679"/>
    </source>
</evidence>
<dbReference type="PANTHER" id="PTHR10584:SF166">
    <property type="entry name" value="RIBOKINASE"/>
    <property type="match status" value="1"/>
</dbReference>
<reference evidence="16" key="1">
    <citation type="submission" date="2016-11" db="EMBL/GenBank/DDBJ databases">
        <authorList>
            <person name="Jaros S."/>
            <person name="Januszkiewicz K."/>
            <person name="Wedrychowicz H."/>
        </authorList>
    </citation>
    <scope>NUCLEOTIDE SEQUENCE [LARGE SCALE GENOMIC DNA]</scope>
    <source>
        <strain evidence="16">DSM 4029</strain>
    </source>
</reference>
<feature type="binding site" evidence="12">
    <location>
        <position position="287"/>
    </location>
    <ligand>
        <name>K(+)</name>
        <dbReference type="ChEBI" id="CHEBI:29103"/>
    </ligand>
</feature>
<organism evidence="15 16">
    <name type="scientific">Bittarella massiliensis</name>
    <name type="common">ex Durand et al. 2017</name>
    <dbReference type="NCBI Taxonomy" id="1720313"/>
    <lineage>
        <taxon>Bacteria</taxon>
        <taxon>Bacillati</taxon>
        <taxon>Bacillota</taxon>
        <taxon>Clostridia</taxon>
        <taxon>Eubacteriales</taxon>
        <taxon>Oscillospiraceae</taxon>
        <taxon>Bittarella (ex Durand et al. 2017)</taxon>
    </lineage>
</organism>
<evidence type="ECO:0000259" key="13">
    <source>
        <dbReference type="Pfam" id="PF00294"/>
    </source>
</evidence>
<dbReference type="Proteomes" id="UP000474718">
    <property type="component" value="Unassembled WGS sequence"/>
</dbReference>
<dbReference type="RefSeq" id="WP_021660354.1">
    <property type="nucleotide sequence ID" value="NZ_FQVY01000002.1"/>
</dbReference>
<feature type="binding site" evidence="12">
    <location>
        <begin position="40"/>
        <end position="44"/>
    </location>
    <ligand>
        <name>substrate</name>
    </ligand>
</feature>
<comment type="similarity">
    <text evidence="12">Belongs to the carbohydrate kinase PfkB family. Ribokinase subfamily.</text>
</comment>
<dbReference type="InterPro" id="IPR011611">
    <property type="entry name" value="PfkB_dom"/>
</dbReference>
<keyword evidence="10 12" id="KW-0630">Potassium</keyword>
<keyword evidence="11 12" id="KW-0119">Carbohydrate metabolism</keyword>
<feature type="domain" description="Carbohydrate kinase PfkB" evidence="13">
    <location>
        <begin position="5"/>
        <end position="296"/>
    </location>
</feature>
<comment type="activity regulation">
    <text evidence="12">Activated by a monovalent cation that binds near, but not in, the active site. The most likely occupant of the site in vivo is potassium. Ion binding induces a conformational change that may alter substrate affinity.</text>
</comment>
<dbReference type="NCBIfam" id="TIGR02152">
    <property type="entry name" value="D_ribokin_bact"/>
    <property type="match status" value="1"/>
</dbReference>
<dbReference type="InterPro" id="IPR029056">
    <property type="entry name" value="Ribokinase-like"/>
</dbReference>
<evidence type="ECO:0000256" key="2">
    <source>
        <dbReference type="ARBA" id="ARBA00012035"/>
    </source>
</evidence>
<name>A0AAQ1RW17_9FIRM</name>
<dbReference type="EMBL" id="WWVX01000002">
    <property type="protein sequence ID" value="MZL69207.1"/>
    <property type="molecule type" value="Genomic_DNA"/>
</dbReference>
<keyword evidence="17" id="KW-1185">Reference proteome</keyword>
<dbReference type="GO" id="GO:0019303">
    <property type="term" value="P:D-ribose catabolic process"/>
    <property type="evidence" value="ECO:0007669"/>
    <property type="project" value="UniProtKB-UniRule"/>
</dbReference>
<comment type="function">
    <text evidence="12">Catalyzes the phosphorylation of ribose at O-5 in a reaction requiring ATP and magnesium. The resulting D-ribose-5-phosphate can then be used either for sythesis of nucleotides, histidine, and tryptophan, or as a component of the pentose phosphate pathway.</text>
</comment>
<dbReference type="Gene3D" id="3.40.1190.20">
    <property type="match status" value="1"/>
</dbReference>
<accession>A0AAQ1RW17</accession>
<evidence type="ECO:0000313" key="17">
    <source>
        <dbReference type="Proteomes" id="UP000474718"/>
    </source>
</evidence>
<evidence type="ECO:0000256" key="6">
    <source>
        <dbReference type="ARBA" id="ARBA00022741"/>
    </source>
</evidence>
<evidence type="ECO:0000256" key="12">
    <source>
        <dbReference type="HAMAP-Rule" id="MF_01987"/>
    </source>
</evidence>
<comment type="caution">
    <text evidence="12">Lacks conserved residue(s) required for the propagation of feature annotation.</text>
</comment>
<evidence type="ECO:0000256" key="1">
    <source>
        <dbReference type="ARBA" id="ARBA00005380"/>
    </source>
</evidence>
<feature type="binding site" evidence="12">
    <location>
        <position position="250"/>
    </location>
    <ligand>
        <name>K(+)</name>
        <dbReference type="ChEBI" id="CHEBI:29103"/>
    </ligand>
</feature>
<evidence type="ECO:0000256" key="11">
    <source>
        <dbReference type="ARBA" id="ARBA00023277"/>
    </source>
</evidence>
<dbReference type="EC" id="2.7.1.15" evidence="2 12"/>
<evidence type="ECO:0000256" key="5">
    <source>
        <dbReference type="ARBA" id="ARBA00022723"/>
    </source>
</evidence>
<comment type="cofactor">
    <cofactor evidence="12">
        <name>Mg(2+)</name>
        <dbReference type="ChEBI" id="CHEBI:18420"/>
    </cofactor>
    <text evidence="12">Requires a divalent cation, most likely magnesium in vivo, as an electrophilic catalyst to aid phosphoryl group transfer. It is the chelate of the metal and the nucleotide that is the actual substrate.</text>
</comment>
<dbReference type="InterPro" id="IPR002173">
    <property type="entry name" value="Carboh/pur_kinase_PfkB_CS"/>
</dbReference>
<evidence type="ECO:0000256" key="10">
    <source>
        <dbReference type="ARBA" id="ARBA00022958"/>
    </source>
</evidence>
<dbReference type="HAMAP" id="MF_01987">
    <property type="entry name" value="Ribokinase"/>
    <property type="match status" value="1"/>
</dbReference>
<dbReference type="AlphaFoldDB" id="A0AAQ1RW17"/>